<accession>A0AAD6X0V9</accession>
<organism evidence="4 5">
    <name type="scientific">Mycena alexandri</name>
    <dbReference type="NCBI Taxonomy" id="1745969"/>
    <lineage>
        <taxon>Eukaryota</taxon>
        <taxon>Fungi</taxon>
        <taxon>Dikarya</taxon>
        <taxon>Basidiomycota</taxon>
        <taxon>Agaricomycotina</taxon>
        <taxon>Agaricomycetes</taxon>
        <taxon>Agaricomycetidae</taxon>
        <taxon>Agaricales</taxon>
        <taxon>Marasmiineae</taxon>
        <taxon>Mycenaceae</taxon>
        <taxon>Mycena</taxon>
    </lineage>
</organism>
<feature type="region of interest" description="Disordered" evidence="2">
    <location>
        <begin position="1"/>
        <end position="52"/>
    </location>
</feature>
<feature type="compositionally biased region" description="Low complexity" evidence="2">
    <location>
        <begin position="116"/>
        <end position="128"/>
    </location>
</feature>
<feature type="compositionally biased region" description="Pro residues" evidence="2">
    <location>
        <begin position="852"/>
        <end position="876"/>
    </location>
</feature>
<feature type="compositionally biased region" description="Polar residues" evidence="2">
    <location>
        <begin position="394"/>
        <end position="413"/>
    </location>
</feature>
<comment type="caution">
    <text evidence="4">The sequence shown here is derived from an EMBL/GenBank/DDBJ whole genome shotgun (WGS) entry which is preliminary data.</text>
</comment>
<gene>
    <name evidence="4" type="ORF">C8F04DRAFT_1040294</name>
</gene>
<feature type="compositionally biased region" description="Basic residues" evidence="2">
    <location>
        <begin position="917"/>
        <end position="932"/>
    </location>
</feature>
<evidence type="ECO:0000256" key="2">
    <source>
        <dbReference type="SAM" id="MobiDB-lite"/>
    </source>
</evidence>
<feature type="region of interest" description="Disordered" evidence="2">
    <location>
        <begin position="625"/>
        <end position="691"/>
    </location>
</feature>
<dbReference type="Proteomes" id="UP001218188">
    <property type="component" value="Unassembled WGS sequence"/>
</dbReference>
<feature type="coiled-coil region" evidence="1">
    <location>
        <begin position="245"/>
        <end position="272"/>
    </location>
</feature>
<dbReference type="EMBL" id="JARJCM010000072">
    <property type="protein sequence ID" value="KAJ7032467.1"/>
    <property type="molecule type" value="Genomic_DNA"/>
</dbReference>
<keyword evidence="1" id="KW-0175">Coiled coil</keyword>
<dbReference type="Pfam" id="PF01388">
    <property type="entry name" value="ARID"/>
    <property type="match status" value="1"/>
</dbReference>
<feature type="compositionally biased region" description="Low complexity" evidence="2">
    <location>
        <begin position="221"/>
        <end position="230"/>
    </location>
</feature>
<feature type="compositionally biased region" description="Low complexity" evidence="2">
    <location>
        <begin position="672"/>
        <end position="683"/>
    </location>
</feature>
<sequence length="1192" mass="129531">MAERYSMMPNGFPPGIPQQHPQQMGQPHLQQLQQQDSHPPVPGFPDNGPMWNQMQQMQNQFRPQSAGMDGAHGNPQVAELIRNQLAARQNQQQQQQQQFGMQQMQGQSNPQQFLDPSNQQQQPSQSHPGFQNMGISNPSLQTLNNRTAILFQQPNNPAAHRQLELMGLAHNQQPQNGPINFANRMQHQQGALSGQPGMGQPQQPENFLSPSLQNTEGMRRPSPSQQSAQPAPQPGQPPHVTRASYIALTERANNLKNIITNQESQLVQLTSQRARIGDATFMDKVRTVSADLKNRKEHYNRLLNFIHQLGAQLQANGQLNNPMGGGGGGMPPQQNPGGPGGQQPSWMQAGPSQPQPSFNQNGQPQNGQPGGPQAHPTNGHLQNHAAVPPRAGQTPHQFPNGMQPNAPFQQNPGAGQEGRHFPPIPPLEKGRFDTVYKSFCTQRNLVHNPRMMSIEARPLELYDLHTQVMLEGGGTNVAQKDLWAVIGGRMGFVQFPGTDTEPAKSGPGVAQHLAHAYKEYLAAFDSVYVSTVMDSRRKNDAMTIAQRGQMGLGGNGPPHLMRPGGALADPQQMQLVMAYANLPLSELRRLRVSEALIQFIETNRTTLIRNATEQGIFRNQIPRLDPNGPMHPGGQQFGGSPPSGPMGNGMMNSGQPPFMRPGMQQHGQMENGQQPPQHPGQQQLARPSREHLQAAMAHIAKLKSDYSPDRMLQNVPPIDVPAEQRMEYNTVLEQLHRACVDLDQKLPMLFAVLKKEDVVRRLVIIVQTAIQQRAMISSGATRFLVTLDTLRTMLQQVQHMNDSFATILASLVGKGLNMPPGGGPPGMPQQLRPPVQNLPGPSALPVNQQQPIQPPPPANSLPPQQQPPNRPPLDLRPPPRKRAQNAPSPTPPPVASTPTPVHNAPTPTRDMASPKSPKTKPKAKPAPKRRASVKTAAPPSIPPPEPATASAPSPANSNKRAREEESSPPHQSHASPSNAPSNAPGPSVANGPSPPKRIKTEWEGPPNPALTARAEQVENVKTEEDSAAFLEQMTELLKMAGGNDGQELTSDFSETLDTIFKSFGASTDEGASGMSSLGVGDGSVPQDSAPPVVDEFEFFDFSSFGEEDDAGSKAETPDLISSTNPSPESGSEVDATHALTSTDVKSEDFTNDLRLGVWKEVDGGESAYFQAGQWKWDTPMQSLDQPWAIFNS</sequence>
<feature type="compositionally biased region" description="Low complexity" evidence="2">
    <location>
        <begin position="350"/>
        <end position="373"/>
    </location>
</feature>
<keyword evidence="5" id="KW-1185">Reference proteome</keyword>
<dbReference type="InterPro" id="IPR036431">
    <property type="entry name" value="ARID_dom_sf"/>
</dbReference>
<proteinExistence type="predicted"/>
<feature type="region of interest" description="Disordered" evidence="2">
    <location>
        <begin position="316"/>
        <end position="423"/>
    </location>
</feature>
<feature type="region of interest" description="Disordered" evidence="2">
    <location>
        <begin position="86"/>
        <end position="139"/>
    </location>
</feature>
<feature type="region of interest" description="Disordered" evidence="2">
    <location>
        <begin position="1106"/>
        <end position="1142"/>
    </location>
</feature>
<name>A0AAD6X0V9_9AGAR</name>
<feature type="domain" description="ARID" evidence="3">
    <location>
        <begin position="426"/>
        <end position="529"/>
    </location>
</feature>
<feature type="compositionally biased region" description="Low complexity" evidence="2">
    <location>
        <begin position="89"/>
        <end position="107"/>
    </location>
</feature>
<protein>
    <recommendedName>
        <fullName evidence="3">ARID domain-containing protein</fullName>
    </recommendedName>
</protein>
<evidence type="ECO:0000313" key="4">
    <source>
        <dbReference type="EMBL" id="KAJ7032467.1"/>
    </source>
</evidence>
<feature type="compositionally biased region" description="Polar residues" evidence="2">
    <location>
        <begin position="1119"/>
        <end position="1129"/>
    </location>
</feature>
<evidence type="ECO:0000256" key="1">
    <source>
        <dbReference type="SAM" id="Coils"/>
    </source>
</evidence>
<feature type="compositionally biased region" description="Low complexity" evidence="2">
    <location>
        <begin position="17"/>
        <end position="35"/>
    </location>
</feature>
<feature type="region of interest" description="Disordered" evidence="2">
    <location>
        <begin position="818"/>
        <end position="1023"/>
    </location>
</feature>
<dbReference type="Gene3D" id="1.10.150.60">
    <property type="entry name" value="ARID DNA-binding domain"/>
    <property type="match status" value="1"/>
</dbReference>
<dbReference type="GO" id="GO:0003677">
    <property type="term" value="F:DNA binding"/>
    <property type="evidence" value="ECO:0007669"/>
    <property type="project" value="InterPro"/>
</dbReference>
<evidence type="ECO:0000259" key="3">
    <source>
        <dbReference type="PROSITE" id="PS51011"/>
    </source>
</evidence>
<feature type="compositionally biased region" description="Low complexity" evidence="2">
    <location>
        <begin position="648"/>
        <end position="657"/>
    </location>
</feature>
<dbReference type="InterPro" id="IPR001606">
    <property type="entry name" value="ARID_dom"/>
</dbReference>
<dbReference type="SUPFAM" id="SSF46774">
    <property type="entry name" value="ARID-like"/>
    <property type="match status" value="1"/>
</dbReference>
<dbReference type="SMART" id="SM01014">
    <property type="entry name" value="ARID"/>
    <property type="match status" value="1"/>
</dbReference>
<feature type="compositionally biased region" description="Low complexity" evidence="2">
    <location>
        <begin position="194"/>
        <end position="204"/>
    </location>
</feature>
<reference evidence="4" key="1">
    <citation type="submission" date="2023-03" db="EMBL/GenBank/DDBJ databases">
        <title>Massive genome expansion in bonnet fungi (Mycena s.s.) driven by repeated elements and novel gene families across ecological guilds.</title>
        <authorList>
            <consortium name="Lawrence Berkeley National Laboratory"/>
            <person name="Harder C.B."/>
            <person name="Miyauchi S."/>
            <person name="Viragh M."/>
            <person name="Kuo A."/>
            <person name="Thoen E."/>
            <person name="Andreopoulos B."/>
            <person name="Lu D."/>
            <person name="Skrede I."/>
            <person name="Drula E."/>
            <person name="Henrissat B."/>
            <person name="Morin E."/>
            <person name="Kohler A."/>
            <person name="Barry K."/>
            <person name="LaButti K."/>
            <person name="Morin E."/>
            <person name="Salamov A."/>
            <person name="Lipzen A."/>
            <person name="Mereny Z."/>
            <person name="Hegedus B."/>
            <person name="Baldrian P."/>
            <person name="Stursova M."/>
            <person name="Weitz H."/>
            <person name="Taylor A."/>
            <person name="Grigoriev I.V."/>
            <person name="Nagy L.G."/>
            <person name="Martin F."/>
            <person name="Kauserud H."/>
        </authorList>
    </citation>
    <scope>NUCLEOTIDE SEQUENCE</scope>
    <source>
        <strain evidence="4">CBHHK200</strain>
    </source>
</reference>
<dbReference type="PROSITE" id="PS51011">
    <property type="entry name" value="ARID"/>
    <property type="match status" value="1"/>
</dbReference>
<feature type="region of interest" description="Disordered" evidence="2">
    <location>
        <begin position="187"/>
        <end position="240"/>
    </location>
</feature>
<dbReference type="CDD" id="cd16100">
    <property type="entry name" value="ARID"/>
    <property type="match status" value="1"/>
</dbReference>
<feature type="compositionally biased region" description="Polar residues" evidence="2">
    <location>
        <begin position="205"/>
        <end position="216"/>
    </location>
</feature>
<dbReference type="SMART" id="SM00501">
    <property type="entry name" value="BRIGHT"/>
    <property type="match status" value="1"/>
</dbReference>
<feature type="compositionally biased region" description="Low complexity" evidence="2">
    <location>
        <begin position="968"/>
        <end position="987"/>
    </location>
</feature>
<evidence type="ECO:0000313" key="5">
    <source>
        <dbReference type="Proteomes" id="UP001218188"/>
    </source>
</evidence>
<dbReference type="AlphaFoldDB" id="A0AAD6X0V9"/>